<keyword evidence="3" id="KW-1185">Reference proteome</keyword>
<organism evidence="2 3">
    <name type="scientific">Rugamonas apoptosis</name>
    <dbReference type="NCBI Taxonomy" id="2758570"/>
    <lineage>
        <taxon>Bacteria</taxon>
        <taxon>Pseudomonadati</taxon>
        <taxon>Pseudomonadota</taxon>
        <taxon>Betaproteobacteria</taxon>
        <taxon>Burkholderiales</taxon>
        <taxon>Oxalobacteraceae</taxon>
        <taxon>Telluria group</taxon>
        <taxon>Rugamonas</taxon>
    </lineage>
</organism>
<dbReference type="EMBL" id="JACEZU010000003">
    <property type="protein sequence ID" value="MBA5686823.1"/>
    <property type="molecule type" value="Genomic_DNA"/>
</dbReference>
<feature type="domain" description="GGDEF" evidence="1">
    <location>
        <begin position="17"/>
        <end position="57"/>
    </location>
</feature>
<protein>
    <submittedName>
        <fullName evidence="2">Diguanylate cyclase</fullName>
    </submittedName>
</protein>
<dbReference type="InterPro" id="IPR043128">
    <property type="entry name" value="Rev_trsase/Diguanyl_cyclase"/>
</dbReference>
<dbReference type="Gene3D" id="3.30.70.270">
    <property type="match status" value="1"/>
</dbReference>
<reference evidence="2 3" key="1">
    <citation type="submission" date="2020-07" db="EMBL/GenBank/DDBJ databases">
        <title>Novel species isolated from subtropical streams in China.</title>
        <authorList>
            <person name="Lu H."/>
        </authorList>
    </citation>
    <scope>NUCLEOTIDE SEQUENCE [LARGE SCALE GENOMIC DNA]</scope>
    <source>
        <strain evidence="2 3">LX47W</strain>
    </source>
</reference>
<evidence type="ECO:0000259" key="1">
    <source>
        <dbReference type="Pfam" id="PF00990"/>
    </source>
</evidence>
<sequence>MALVCEGAQALTHATGAHDALANVANRALYYDRLRHSIAQAERRHERFGMLCIDMDGLIEPWPAAVPGRTWPARHLQLY</sequence>
<name>A0A7W2IJS3_9BURK</name>
<gene>
    <name evidence="2" type="ORF">H3H39_07100</name>
</gene>
<accession>A0A7W2IJS3</accession>
<dbReference type="Pfam" id="PF00990">
    <property type="entry name" value="GGDEF"/>
    <property type="match status" value="1"/>
</dbReference>
<proteinExistence type="predicted"/>
<dbReference type="AlphaFoldDB" id="A0A7W2IJS3"/>
<evidence type="ECO:0000313" key="3">
    <source>
        <dbReference type="Proteomes" id="UP000573499"/>
    </source>
</evidence>
<dbReference type="InterPro" id="IPR000160">
    <property type="entry name" value="GGDEF_dom"/>
</dbReference>
<comment type="caution">
    <text evidence="2">The sequence shown here is derived from an EMBL/GenBank/DDBJ whole genome shotgun (WGS) entry which is preliminary data.</text>
</comment>
<evidence type="ECO:0000313" key="2">
    <source>
        <dbReference type="EMBL" id="MBA5686823.1"/>
    </source>
</evidence>
<dbReference type="Proteomes" id="UP000573499">
    <property type="component" value="Unassembled WGS sequence"/>
</dbReference>